<protein>
    <submittedName>
        <fullName evidence="2">Uncharacterized protein</fullName>
    </submittedName>
</protein>
<evidence type="ECO:0000256" key="1">
    <source>
        <dbReference type="SAM" id="MobiDB-lite"/>
    </source>
</evidence>
<gene>
    <name evidence="2" type="ORF">RND71_003478</name>
</gene>
<feature type="region of interest" description="Disordered" evidence="1">
    <location>
        <begin position="15"/>
        <end position="95"/>
    </location>
</feature>
<accession>A0AAE1VQ08</accession>
<proteinExistence type="predicted"/>
<comment type="caution">
    <text evidence="2">The sequence shown here is derived from an EMBL/GenBank/DDBJ whole genome shotgun (WGS) entry which is preliminary data.</text>
</comment>
<sequence>MFMSQTMPEVAFAQKNMHDPDGVGGGVRSTNTHESDGVGGGIRSTNMYEPNGVEGDIRSTKITQDPDVLKVESAQQKSHMSQMMPEVPSAQPKYT</sequence>
<keyword evidence="3" id="KW-1185">Reference proteome</keyword>
<dbReference type="Proteomes" id="UP001291623">
    <property type="component" value="Unassembled WGS sequence"/>
</dbReference>
<dbReference type="AlphaFoldDB" id="A0AAE1VQ08"/>
<reference evidence="2" key="1">
    <citation type="submission" date="2023-12" db="EMBL/GenBank/DDBJ databases">
        <title>Genome assembly of Anisodus tanguticus.</title>
        <authorList>
            <person name="Wang Y.-J."/>
        </authorList>
    </citation>
    <scope>NUCLEOTIDE SEQUENCE</scope>
    <source>
        <strain evidence="2">KB-2021</strain>
        <tissue evidence="2">Leaf</tissue>
    </source>
</reference>
<organism evidence="2 3">
    <name type="scientific">Anisodus tanguticus</name>
    <dbReference type="NCBI Taxonomy" id="243964"/>
    <lineage>
        <taxon>Eukaryota</taxon>
        <taxon>Viridiplantae</taxon>
        <taxon>Streptophyta</taxon>
        <taxon>Embryophyta</taxon>
        <taxon>Tracheophyta</taxon>
        <taxon>Spermatophyta</taxon>
        <taxon>Magnoliopsida</taxon>
        <taxon>eudicotyledons</taxon>
        <taxon>Gunneridae</taxon>
        <taxon>Pentapetalae</taxon>
        <taxon>asterids</taxon>
        <taxon>lamiids</taxon>
        <taxon>Solanales</taxon>
        <taxon>Solanaceae</taxon>
        <taxon>Solanoideae</taxon>
        <taxon>Hyoscyameae</taxon>
        <taxon>Anisodus</taxon>
    </lineage>
</organism>
<dbReference type="EMBL" id="JAVYJV010000002">
    <property type="protein sequence ID" value="KAK4377182.1"/>
    <property type="molecule type" value="Genomic_DNA"/>
</dbReference>
<evidence type="ECO:0000313" key="3">
    <source>
        <dbReference type="Proteomes" id="UP001291623"/>
    </source>
</evidence>
<name>A0AAE1VQ08_9SOLA</name>
<evidence type="ECO:0000313" key="2">
    <source>
        <dbReference type="EMBL" id="KAK4377182.1"/>
    </source>
</evidence>